<dbReference type="PANTHER" id="PTHR46796">
    <property type="entry name" value="HTH-TYPE TRANSCRIPTIONAL ACTIVATOR RHAS-RELATED"/>
    <property type="match status" value="1"/>
</dbReference>
<dbReference type="Gene3D" id="1.10.10.60">
    <property type="entry name" value="Homeodomain-like"/>
    <property type="match status" value="2"/>
</dbReference>
<dbReference type="SUPFAM" id="SSF46689">
    <property type="entry name" value="Homeodomain-like"/>
    <property type="match status" value="2"/>
</dbReference>
<dbReference type="PANTHER" id="PTHR46796:SF14">
    <property type="entry name" value="TRANSCRIPTIONAL REGULATORY PROTEIN"/>
    <property type="match status" value="1"/>
</dbReference>
<dbReference type="InterPro" id="IPR050204">
    <property type="entry name" value="AraC_XylS_family_regulators"/>
</dbReference>
<gene>
    <name evidence="5" type="ORF">DW352_09165</name>
</gene>
<proteinExistence type="predicted"/>
<dbReference type="AlphaFoldDB" id="A0A345ZUR7"/>
<keyword evidence="3" id="KW-0804">Transcription</keyword>
<feature type="domain" description="HTH araC/xylS-type" evidence="4">
    <location>
        <begin position="198"/>
        <end position="296"/>
    </location>
</feature>
<dbReference type="InterPro" id="IPR018062">
    <property type="entry name" value="HTH_AraC-typ_CS"/>
</dbReference>
<dbReference type="Proteomes" id="UP000254889">
    <property type="component" value="Chromosome"/>
</dbReference>
<dbReference type="EMBL" id="CP031417">
    <property type="protein sequence ID" value="AXK80664.1"/>
    <property type="molecule type" value="Genomic_DNA"/>
</dbReference>
<dbReference type="InterPro" id="IPR018060">
    <property type="entry name" value="HTH_AraC"/>
</dbReference>
<dbReference type="SMART" id="SM00342">
    <property type="entry name" value="HTH_ARAC"/>
    <property type="match status" value="1"/>
</dbReference>
<evidence type="ECO:0000259" key="4">
    <source>
        <dbReference type="PROSITE" id="PS01124"/>
    </source>
</evidence>
<accession>A0A345ZUR7</accession>
<keyword evidence="1" id="KW-0805">Transcription regulation</keyword>
<reference evidence="5 6" key="1">
    <citation type="submission" date="2018-07" db="EMBL/GenBank/DDBJ databases">
        <authorList>
            <person name="Quirk P.G."/>
            <person name="Krulwich T.A."/>
        </authorList>
    </citation>
    <scope>NUCLEOTIDE SEQUENCE [LARGE SCALE GENOMIC DNA]</scope>
    <source>
        <strain evidence="5 6">CC-BB4</strain>
    </source>
</reference>
<evidence type="ECO:0000256" key="2">
    <source>
        <dbReference type="ARBA" id="ARBA00023125"/>
    </source>
</evidence>
<keyword evidence="6" id="KW-1185">Reference proteome</keyword>
<dbReference type="InterPro" id="IPR020449">
    <property type="entry name" value="Tscrpt_reg_AraC-type_HTH"/>
</dbReference>
<dbReference type="Pfam" id="PF12833">
    <property type="entry name" value="HTH_18"/>
    <property type="match status" value="1"/>
</dbReference>
<dbReference type="PROSITE" id="PS00041">
    <property type="entry name" value="HTH_ARAC_FAMILY_1"/>
    <property type="match status" value="1"/>
</dbReference>
<dbReference type="GO" id="GO:0043565">
    <property type="term" value="F:sequence-specific DNA binding"/>
    <property type="evidence" value="ECO:0007669"/>
    <property type="project" value="InterPro"/>
</dbReference>
<organism evidence="5 6">
    <name type="scientific">Pseudolabrys taiwanensis</name>
    <dbReference type="NCBI Taxonomy" id="331696"/>
    <lineage>
        <taxon>Bacteria</taxon>
        <taxon>Pseudomonadati</taxon>
        <taxon>Pseudomonadota</taxon>
        <taxon>Alphaproteobacteria</taxon>
        <taxon>Hyphomicrobiales</taxon>
        <taxon>Xanthobacteraceae</taxon>
        <taxon>Pseudolabrys</taxon>
    </lineage>
</organism>
<dbReference type="PROSITE" id="PS01124">
    <property type="entry name" value="HTH_ARAC_FAMILY_2"/>
    <property type="match status" value="1"/>
</dbReference>
<dbReference type="InterPro" id="IPR009057">
    <property type="entry name" value="Homeodomain-like_sf"/>
</dbReference>
<dbReference type="KEGG" id="ptaw:DW352_09165"/>
<dbReference type="GO" id="GO:0003700">
    <property type="term" value="F:DNA-binding transcription factor activity"/>
    <property type="evidence" value="ECO:0007669"/>
    <property type="project" value="InterPro"/>
</dbReference>
<protein>
    <submittedName>
        <fullName evidence="5">AraC family transcriptional regulator</fullName>
    </submittedName>
</protein>
<name>A0A345ZUR7_9HYPH</name>
<evidence type="ECO:0000313" key="6">
    <source>
        <dbReference type="Proteomes" id="UP000254889"/>
    </source>
</evidence>
<dbReference type="PRINTS" id="PR00032">
    <property type="entry name" value="HTHARAC"/>
</dbReference>
<evidence type="ECO:0000256" key="3">
    <source>
        <dbReference type="ARBA" id="ARBA00023163"/>
    </source>
</evidence>
<evidence type="ECO:0000256" key="1">
    <source>
        <dbReference type="ARBA" id="ARBA00023015"/>
    </source>
</evidence>
<sequence length="299" mass="32730">MGKTRRYGDAVAHSHGLREAPMLVSTSPGAAAMAVTKIVVGHDELGMKAQIPPQDAFSAALYLTDVPYNELWRRRRPYLKQGYAANALRVVHLEDELSTYVTHPHTALSFYIPRASFDSLNGEDGRAPASIVCSPGIIDPAMAHLGRALLPALERPNEASALFVDSVFLAVLARLMSSYGGVSAAAAKRAGLSLQQERRAIDYLTAHIADNVRLADVAAACGLSRDYFIRAFRRATGLTPHRWLMRFRVTQAKETLRSSNLSLAEIALRCGFADQSHFTRVFSSSEGISPAAWRKRHSE</sequence>
<evidence type="ECO:0000313" key="5">
    <source>
        <dbReference type="EMBL" id="AXK80664.1"/>
    </source>
</evidence>
<dbReference type="OrthoDB" id="110167at2"/>
<keyword evidence="2" id="KW-0238">DNA-binding</keyword>